<organism evidence="1 2">
    <name type="scientific">Staphylococcus phage vB_SauH_SAP1</name>
    <dbReference type="NCBI Taxonomy" id="2759206"/>
    <lineage>
        <taxon>Viruses</taxon>
        <taxon>Duplodnaviria</taxon>
        <taxon>Heunggongvirae</taxon>
        <taxon>Uroviricota</taxon>
        <taxon>Caudoviricetes</taxon>
        <taxon>Herelleviridae</taxon>
        <taxon>Twortvirinae</taxon>
        <taxon>Kayvirus</taxon>
        <taxon>Kayvirus P108</taxon>
    </lineage>
</organism>
<reference evidence="1 2" key="1">
    <citation type="submission" date="2020-07" db="EMBL/GenBank/DDBJ databases">
        <authorList>
            <person name="Zhang Z."/>
        </authorList>
    </citation>
    <scope>NUCLEOTIDE SEQUENCE [LARGE SCALE GENOMIC DNA]</scope>
</reference>
<accession>A0A7G7WVU2</accession>
<proteinExistence type="predicted"/>
<name>A0A7G7WVU2_9CAUD</name>
<protein>
    <submittedName>
        <fullName evidence="1">Uncharacterized protein</fullName>
    </submittedName>
</protein>
<sequence length="50" mass="5860">MKIYIVIDLRGSTEEETNMDFKAFRELQDAIEYVNGSNNIDLHIMPLELE</sequence>
<evidence type="ECO:0000313" key="2">
    <source>
        <dbReference type="Proteomes" id="UP000515950"/>
    </source>
</evidence>
<dbReference type="Proteomes" id="UP000515950">
    <property type="component" value="Segment"/>
</dbReference>
<evidence type="ECO:0000313" key="1">
    <source>
        <dbReference type="EMBL" id="QNH71336.1"/>
    </source>
</evidence>
<dbReference type="EMBL" id="MT786458">
    <property type="protein sequence ID" value="QNH71336.1"/>
    <property type="molecule type" value="Genomic_DNA"/>
</dbReference>
<gene>
    <name evidence="1" type="ORF">StAP1_204</name>
</gene>